<dbReference type="EC" id="1.17.1.8" evidence="9 12"/>
<dbReference type="Gene3D" id="3.40.50.720">
    <property type="entry name" value="NAD(P)-binding Rossmann-like Domain"/>
    <property type="match status" value="1"/>
</dbReference>
<accession>A0A420VPV6</accession>
<dbReference type="GO" id="GO:0019877">
    <property type="term" value="P:diaminopimelate biosynthetic process"/>
    <property type="evidence" value="ECO:0007669"/>
    <property type="project" value="UniProtKB-KW"/>
</dbReference>
<dbReference type="NCBIfam" id="TIGR00036">
    <property type="entry name" value="dapB"/>
    <property type="match status" value="1"/>
</dbReference>
<comment type="catalytic activity">
    <reaction evidence="10">
        <text>(S)-2,3,4,5-tetrahydrodipicolinate + NADP(+) + H2O = (2S,4S)-4-hydroxy-2,3,4,5-tetrahydrodipicolinate + NADPH + H(+)</text>
        <dbReference type="Rhea" id="RHEA:35331"/>
        <dbReference type="ChEBI" id="CHEBI:15377"/>
        <dbReference type="ChEBI" id="CHEBI:15378"/>
        <dbReference type="ChEBI" id="CHEBI:16845"/>
        <dbReference type="ChEBI" id="CHEBI:57783"/>
        <dbReference type="ChEBI" id="CHEBI:58349"/>
        <dbReference type="ChEBI" id="CHEBI:67139"/>
        <dbReference type="EC" id="1.17.1.8"/>
    </reaction>
</comment>
<dbReference type="Proteomes" id="UP000282423">
    <property type="component" value="Unassembled WGS sequence"/>
</dbReference>
<comment type="caution">
    <text evidence="15">The sequence shown here is derived from an EMBL/GenBank/DDBJ whole genome shotgun (WGS) entry which is preliminary data.</text>
</comment>
<evidence type="ECO:0000256" key="11">
    <source>
        <dbReference type="ARBA" id="ARBA00049396"/>
    </source>
</evidence>
<dbReference type="AlphaFoldDB" id="A0A420VPV6"/>
<dbReference type="Pfam" id="PF01113">
    <property type="entry name" value="DapB_N"/>
    <property type="match status" value="1"/>
</dbReference>
<evidence type="ECO:0000259" key="13">
    <source>
        <dbReference type="Pfam" id="PF01113"/>
    </source>
</evidence>
<dbReference type="PIRSF" id="PIRSF000161">
    <property type="entry name" value="DHPR"/>
    <property type="match status" value="1"/>
</dbReference>
<dbReference type="InterPro" id="IPR036291">
    <property type="entry name" value="NAD(P)-bd_dom_sf"/>
</dbReference>
<dbReference type="Pfam" id="PF05173">
    <property type="entry name" value="DapB_C"/>
    <property type="match status" value="1"/>
</dbReference>
<comment type="catalytic activity">
    <reaction evidence="11">
        <text>(S)-2,3,4,5-tetrahydrodipicolinate + NAD(+) + H2O = (2S,4S)-4-hydroxy-2,3,4,5-tetrahydrodipicolinate + NADH + H(+)</text>
        <dbReference type="Rhea" id="RHEA:35323"/>
        <dbReference type="ChEBI" id="CHEBI:15377"/>
        <dbReference type="ChEBI" id="CHEBI:15378"/>
        <dbReference type="ChEBI" id="CHEBI:16845"/>
        <dbReference type="ChEBI" id="CHEBI:57540"/>
        <dbReference type="ChEBI" id="CHEBI:57945"/>
        <dbReference type="ChEBI" id="CHEBI:67139"/>
        <dbReference type="EC" id="1.17.1.8"/>
    </reaction>
</comment>
<dbReference type="PANTHER" id="PTHR20836">
    <property type="entry name" value="DIHYDRODIPICOLINATE REDUCTASE"/>
    <property type="match status" value="1"/>
</dbReference>
<dbReference type="InterPro" id="IPR023940">
    <property type="entry name" value="DHDPR_bac"/>
</dbReference>
<keyword evidence="3" id="KW-0521">NADP</keyword>
<evidence type="ECO:0000256" key="1">
    <source>
        <dbReference type="ARBA" id="ARBA00006642"/>
    </source>
</evidence>
<evidence type="ECO:0000256" key="4">
    <source>
        <dbReference type="ARBA" id="ARBA00022915"/>
    </source>
</evidence>
<proteinExistence type="inferred from homology"/>
<keyword evidence="2" id="KW-0028">Amino-acid biosynthesis</keyword>
<dbReference type="InterPro" id="IPR022663">
    <property type="entry name" value="DapB_C"/>
</dbReference>
<evidence type="ECO:0000313" key="15">
    <source>
        <dbReference type="EMBL" id="RKO68370.1"/>
    </source>
</evidence>
<evidence type="ECO:0000256" key="5">
    <source>
        <dbReference type="ARBA" id="ARBA00023002"/>
    </source>
</evidence>
<evidence type="ECO:0000256" key="7">
    <source>
        <dbReference type="ARBA" id="ARBA00023154"/>
    </source>
</evidence>
<dbReference type="GO" id="GO:0005829">
    <property type="term" value="C:cytosol"/>
    <property type="evidence" value="ECO:0007669"/>
    <property type="project" value="TreeGrafter"/>
</dbReference>
<evidence type="ECO:0000256" key="6">
    <source>
        <dbReference type="ARBA" id="ARBA00023027"/>
    </source>
</evidence>
<reference evidence="15 16" key="1">
    <citation type="submission" date="2018-10" db="EMBL/GenBank/DDBJ databases">
        <title>Sphingobacterium sp. M05W1-28.</title>
        <authorList>
            <person name="Cai H."/>
        </authorList>
    </citation>
    <scope>NUCLEOTIDE SEQUENCE [LARGE SCALE GENOMIC DNA]</scope>
    <source>
        <strain evidence="15 16">M05W1-28</strain>
    </source>
</reference>
<dbReference type="CDD" id="cd02274">
    <property type="entry name" value="DHDPR_N"/>
    <property type="match status" value="1"/>
</dbReference>
<dbReference type="OrthoDB" id="9790352at2"/>
<keyword evidence="5 15" id="KW-0560">Oxidoreductase</keyword>
<evidence type="ECO:0000256" key="3">
    <source>
        <dbReference type="ARBA" id="ARBA00022857"/>
    </source>
</evidence>
<comment type="pathway">
    <text evidence="8">Amino-acid biosynthesis; L-lysine biosynthesis via DAP pathway; (S)-tetrahydrodipicolinate from L-aspartate: step 4/4.</text>
</comment>
<feature type="domain" description="Dihydrodipicolinate reductase C-terminal" evidence="14">
    <location>
        <begin position="131"/>
        <end position="252"/>
    </location>
</feature>
<evidence type="ECO:0000256" key="9">
    <source>
        <dbReference type="ARBA" id="ARBA00038983"/>
    </source>
</evidence>
<sequence>MMIKVFIAGATGWVGTELSKKITQEKGLQLVGGLSRSKGGADLASILNLGNGPIPLFDNITDALDLVDFDVMIDFTKPEIAKSNVIAALKRGKRVVLGTSGLTDADFKEIAAVADEHHTAILAAGNFAITAVILQKFAEIAAKFIPHFEIIDYASGDKPDAPSGTVAELAYRLSKIQTPELAVAIDDTVGRKDARGASINGIQVHSVRLTGHILGVEAIFGEKDETLILRHDAGNGAEPYIKGILMAVNKLSTFEGLKRGLDTVMDI</sequence>
<evidence type="ECO:0000256" key="12">
    <source>
        <dbReference type="NCBIfam" id="TIGR00036"/>
    </source>
</evidence>
<keyword evidence="4" id="KW-0220">Diaminopimelate biosynthesis</keyword>
<evidence type="ECO:0000256" key="10">
    <source>
        <dbReference type="ARBA" id="ARBA00049080"/>
    </source>
</evidence>
<keyword evidence="16" id="KW-1185">Reference proteome</keyword>
<feature type="domain" description="Dihydrodipicolinate reductase N-terminal" evidence="13">
    <location>
        <begin position="3"/>
        <end position="127"/>
    </location>
</feature>
<keyword evidence="6" id="KW-0520">NAD</keyword>
<gene>
    <name evidence="15" type="primary">dapB</name>
    <name evidence="15" type="ORF">D7322_27525</name>
</gene>
<name>A0A420VPV6_9SPHI</name>
<evidence type="ECO:0000256" key="2">
    <source>
        <dbReference type="ARBA" id="ARBA00022605"/>
    </source>
</evidence>
<dbReference type="SUPFAM" id="SSF55347">
    <property type="entry name" value="Glyceraldehyde-3-phosphate dehydrogenase-like, C-terminal domain"/>
    <property type="match status" value="1"/>
</dbReference>
<dbReference type="EMBL" id="RBWS01000033">
    <property type="protein sequence ID" value="RKO68370.1"/>
    <property type="molecule type" value="Genomic_DNA"/>
</dbReference>
<comment type="similarity">
    <text evidence="1">Belongs to the DapB family.</text>
</comment>
<dbReference type="InterPro" id="IPR000846">
    <property type="entry name" value="DapB_N"/>
</dbReference>
<evidence type="ECO:0000256" key="8">
    <source>
        <dbReference type="ARBA" id="ARBA00037922"/>
    </source>
</evidence>
<protein>
    <recommendedName>
        <fullName evidence="9 12">4-hydroxy-tetrahydrodipicolinate reductase</fullName>
        <ecNumber evidence="9 12">1.17.1.8</ecNumber>
    </recommendedName>
</protein>
<dbReference type="PANTHER" id="PTHR20836:SF0">
    <property type="entry name" value="4-HYDROXY-TETRAHYDRODIPICOLINATE REDUCTASE 1, CHLOROPLASTIC-RELATED"/>
    <property type="match status" value="1"/>
</dbReference>
<evidence type="ECO:0000259" key="14">
    <source>
        <dbReference type="Pfam" id="PF05173"/>
    </source>
</evidence>
<dbReference type="Gene3D" id="3.30.360.10">
    <property type="entry name" value="Dihydrodipicolinate Reductase, domain 2"/>
    <property type="match status" value="1"/>
</dbReference>
<dbReference type="GO" id="GO:0008839">
    <property type="term" value="F:4-hydroxy-tetrahydrodipicolinate reductase"/>
    <property type="evidence" value="ECO:0007669"/>
    <property type="project" value="UniProtKB-UniRule"/>
</dbReference>
<dbReference type="GO" id="GO:0009089">
    <property type="term" value="P:lysine biosynthetic process via diaminopimelate"/>
    <property type="evidence" value="ECO:0007669"/>
    <property type="project" value="UniProtKB-UniRule"/>
</dbReference>
<organism evidence="15 16">
    <name type="scientific">Sphingobacterium puteale</name>
    <dbReference type="NCBI Taxonomy" id="2420510"/>
    <lineage>
        <taxon>Bacteria</taxon>
        <taxon>Pseudomonadati</taxon>
        <taxon>Bacteroidota</taxon>
        <taxon>Sphingobacteriia</taxon>
        <taxon>Sphingobacteriales</taxon>
        <taxon>Sphingobacteriaceae</taxon>
        <taxon>Sphingobacterium</taxon>
    </lineage>
</organism>
<evidence type="ECO:0000313" key="16">
    <source>
        <dbReference type="Proteomes" id="UP000282423"/>
    </source>
</evidence>
<keyword evidence="7" id="KW-0457">Lysine biosynthesis</keyword>
<dbReference type="SUPFAM" id="SSF51735">
    <property type="entry name" value="NAD(P)-binding Rossmann-fold domains"/>
    <property type="match status" value="1"/>
</dbReference>